<dbReference type="AlphaFoldDB" id="A0A2V4A067"/>
<gene>
    <name evidence="5" type="ORF">DF185_05495</name>
</gene>
<protein>
    <recommendedName>
        <fullName evidence="4">HTH luxR-type domain-containing protein</fullName>
    </recommendedName>
</protein>
<comment type="caution">
    <text evidence="5">The sequence shown here is derived from an EMBL/GenBank/DDBJ whole genome shotgun (WGS) entry which is preliminary data.</text>
</comment>
<dbReference type="Pfam" id="PF00196">
    <property type="entry name" value="GerE"/>
    <property type="match status" value="1"/>
</dbReference>
<reference evidence="5 6" key="1">
    <citation type="submission" date="2018-05" db="EMBL/GenBank/DDBJ databases">
        <title>Marinifilum breve JC075T sp. nov., a marine bacterium isolated from Yongle Blue Hole in the South China Sea.</title>
        <authorList>
            <person name="Fu T."/>
        </authorList>
    </citation>
    <scope>NUCLEOTIDE SEQUENCE [LARGE SCALE GENOMIC DNA]</scope>
    <source>
        <strain evidence="5 6">JC075</strain>
    </source>
</reference>
<keyword evidence="3" id="KW-0804">Transcription</keyword>
<evidence type="ECO:0000259" key="4">
    <source>
        <dbReference type="PROSITE" id="PS50043"/>
    </source>
</evidence>
<dbReference type="PRINTS" id="PR00038">
    <property type="entry name" value="HTHLUXR"/>
</dbReference>
<dbReference type="GO" id="GO:0003677">
    <property type="term" value="F:DNA binding"/>
    <property type="evidence" value="ECO:0007669"/>
    <property type="project" value="UniProtKB-KW"/>
</dbReference>
<name>A0A2V4A067_9BACT</name>
<evidence type="ECO:0000313" key="5">
    <source>
        <dbReference type="EMBL" id="PXY02099.1"/>
    </source>
</evidence>
<dbReference type="RefSeq" id="WP_110359733.1">
    <property type="nucleotide sequence ID" value="NZ_QFLI01000002.1"/>
</dbReference>
<organism evidence="5 6">
    <name type="scientific">Marinifilum breve</name>
    <dbReference type="NCBI Taxonomy" id="2184082"/>
    <lineage>
        <taxon>Bacteria</taxon>
        <taxon>Pseudomonadati</taxon>
        <taxon>Bacteroidota</taxon>
        <taxon>Bacteroidia</taxon>
        <taxon>Marinilabiliales</taxon>
        <taxon>Marinifilaceae</taxon>
    </lineage>
</organism>
<proteinExistence type="predicted"/>
<accession>A0A2V4A067</accession>
<dbReference type="OrthoDB" id="9797341at2"/>
<evidence type="ECO:0000256" key="2">
    <source>
        <dbReference type="ARBA" id="ARBA00023125"/>
    </source>
</evidence>
<sequence>MEFEERKLHTVIASEQYLVRLGVKTLLNVIGIESELHEVDTFDELEYFMQNDENMDYLILSEDILQKQRKIDCLEYVKNSFGLSSTILIGKQQFPTCVCDHFISYSCSRKEVVDKLQQFFYAPKANEQQEEDSLTLSDRERDVLKAVALGFSNKEIADQLFISINTVITHRKNITSKLGIKTISGLTVYALMHHIIKAEEAM</sequence>
<dbReference type="InterPro" id="IPR000792">
    <property type="entry name" value="Tscrpt_reg_LuxR_C"/>
</dbReference>
<dbReference type="EMBL" id="QFLI01000002">
    <property type="protein sequence ID" value="PXY02099.1"/>
    <property type="molecule type" value="Genomic_DNA"/>
</dbReference>
<keyword evidence="6" id="KW-1185">Reference proteome</keyword>
<dbReference type="SMART" id="SM00421">
    <property type="entry name" value="HTH_LUXR"/>
    <property type="match status" value="1"/>
</dbReference>
<dbReference type="Gene3D" id="1.10.10.10">
    <property type="entry name" value="Winged helix-like DNA-binding domain superfamily/Winged helix DNA-binding domain"/>
    <property type="match status" value="1"/>
</dbReference>
<dbReference type="PROSITE" id="PS00622">
    <property type="entry name" value="HTH_LUXR_1"/>
    <property type="match status" value="1"/>
</dbReference>
<feature type="domain" description="HTH luxR-type" evidence="4">
    <location>
        <begin position="129"/>
        <end position="194"/>
    </location>
</feature>
<dbReference type="InterPro" id="IPR016032">
    <property type="entry name" value="Sig_transdc_resp-reg_C-effctor"/>
</dbReference>
<dbReference type="PANTHER" id="PTHR44688">
    <property type="entry name" value="DNA-BINDING TRANSCRIPTIONAL ACTIVATOR DEVR_DOSR"/>
    <property type="match status" value="1"/>
</dbReference>
<dbReference type="CDD" id="cd06170">
    <property type="entry name" value="LuxR_C_like"/>
    <property type="match status" value="1"/>
</dbReference>
<keyword evidence="2" id="KW-0238">DNA-binding</keyword>
<dbReference type="Proteomes" id="UP000248079">
    <property type="component" value="Unassembled WGS sequence"/>
</dbReference>
<dbReference type="SUPFAM" id="SSF46894">
    <property type="entry name" value="C-terminal effector domain of the bipartite response regulators"/>
    <property type="match status" value="1"/>
</dbReference>
<dbReference type="GO" id="GO:0006355">
    <property type="term" value="P:regulation of DNA-templated transcription"/>
    <property type="evidence" value="ECO:0007669"/>
    <property type="project" value="InterPro"/>
</dbReference>
<evidence type="ECO:0000256" key="3">
    <source>
        <dbReference type="ARBA" id="ARBA00023163"/>
    </source>
</evidence>
<dbReference type="PROSITE" id="PS50043">
    <property type="entry name" value="HTH_LUXR_2"/>
    <property type="match status" value="1"/>
</dbReference>
<dbReference type="InterPro" id="IPR036388">
    <property type="entry name" value="WH-like_DNA-bd_sf"/>
</dbReference>
<dbReference type="PANTHER" id="PTHR44688:SF16">
    <property type="entry name" value="DNA-BINDING TRANSCRIPTIONAL ACTIVATOR DEVR_DOSR"/>
    <property type="match status" value="1"/>
</dbReference>
<keyword evidence="1" id="KW-0805">Transcription regulation</keyword>
<evidence type="ECO:0000313" key="6">
    <source>
        <dbReference type="Proteomes" id="UP000248079"/>
    </source>
</evidence>
<evidence type="ECO:0000256" key="1">
    <source>
        <dbReference type="ARBA" id="ARBA00023015"/>
    </source>
</evidence>